<comment type="caution">
    <text evidence="1">The sequence shown here is derived from an EMBL/GenBank/DDBJ whole genome shotgun (WGS) entry which is preliminary data.</text>
</comment>
<sequence>PLLSNPLSLFLKSCSNLSPQTYLSASSLKP</sequence>
<gene>
    <name evidence="1" type="ORF">CCACVL1_25335</name>
</gene>
<reference evidence="1 2" key="1">
    <citation type="submission" date="2013-09" db="EMBL/GenBank/DDBJ databases">
        <title>Corchorus capsularis genome sequencing.</title>
        <authorList>
            <person name="Alam M."/>
            <person name="Haque M.S."/>
            <person name="Islam M.S."/>
            <person name="Emdad E.M."/>
            <person name="Islam M.M."/>
            <person name="Ahmed B."/>
            <person name="Halim A."/>
            <person name="Hossen Q.M.M."/>
            <person name="Hossain M.Z."/>
            <person name="Ahmed R."/>
            <person name="Khan M.M."/>
            <person name="Islam R."/>
            <person name="Rashid M.M."/>
            <person name="Khan S.A."/>
            <person name="Rahman M.S."/>
            <person name="Alam M."/>
        </authorList>
    </citation>
    <scope>NUCLEOTIDE SEQUENCE [LARGE SCALE GENOMIC DNA]</scope>
    <source>
        <strain evidence="2">cv. CVL-1</strain>
        <tissue evidence="1">Whole seedling</tissue>
    </source>
</reference>
<keyword evidence="2" id="KW-1185">Reference proteome</keyword>
<dbReference type="EMBL" id="AWWV01014095">
    <property type="protein sequence ID" value="OMO58825.1"/>
    <property type="molecule type" value="Genomic_DNA"/>
</dbReference>
<dbReference type="Gramene" id="OMO58825">
    <property type="protein sequence ID" value="OMO58825"/>
    <property type="gene ID" value="CCACVL1_25335"/>
</dbReference>
<proteinExistence type="predicted"/>
<evidence type="ECO:0000313" key="1">
    <source>
        <dbReference type="EMBL" id="OMO58825.1"/>
    </source>
</evidence>
<dbReference type="AlphaFoldDB" id="A0A1R3GL58"/>
<name>A0A1R3GL58_COCAP</name>
<dbReference type="Proteomes" id="UP000188268">
    <property type="component" value="Unassembled WGS sequence"/>
</dbReference>
<feature type="non-terminal residue" evidence="1">
    <location>
        <position position="1"/>
    </location>
</feature>
<accession>A0A1R3GL58</accession>
<organism evidence="1 2">
    <name type="scientific">Corchorus capsularis</name>
    <name type="common">Jute</name>
    <dbReference type="NCBI Taxonomy" id="210143"/>
    <lineage>
        <taxon>Eukaryota</taxon>
        <taxon>Viridiplantae</taxon>
        <taxon>Streptophyta</taxon>
        <taxon>Embryophyta</taxon>
        <taxon>Tracheophyta</taxon>
        <taxon>Spermatophyta</taxon>
        <taxon>Magnoliopsida</taxon>
        <taxon>eudicotyledons</taxon>
        <taxon>Gunneridae</taxon>
        <taxon>Pentapetalae</taxon>
        <taxon>rosids</taxon>
        <taxon>malvids</taxon>
        <taxon>Malvales</taxon>
        <taxon>Malvaceae</taxon>
        <taxon>Grewioideae</taxon>
        <taxon>Apeibeae</taxon>
        <taxon>Corchorus</taxon>
    </lineage>
</organism>
<protein>
    <submittedName>
        <fullName evidence="1">Uncharacterized protein</fullName>
    </submittedName>
</protein>
<evidence type="ECO:0000313" key="2">
    <source>
        <dbReference type="Proteomes" id="UP000188268"/>
    </source>
</evidence>